<name>A0A6G2CD87_9FIRM</name>
<dbReference type="GO" id="GO:0003677">
    <property type="term" value="F:DNA binding"/>
    <property type="evidence" value="ECO:0007669"/>
    <property type="project" value="UniProtKB-KW"/>
</dbReference>
<evidence type="ECO:0000256" key="1">
    <source>
        <dbReference type="ARBA" id="ARBA00023125"/>
    </source>
</evidence>
<proteinExistence type="predicted"/>
<dbReference type="SMART" id="SM00530">
    <property type="entry name" value="HTH_XRE"/>
    <property type="match status" value="1"/>
</dbReference>
<sequence>MLGNRLKSLRRGANLTQKQLADKLNISPSTIAMYEGGKRDPDTDTLKKLSNVLSVSVDYLTGNDSPKTKKEHLTTINDAVNTHLGEDISIMFKDITDWDEEKIKKLKTFIELIDEGKI</sequence>
<dbReference type="AlphaFoldDB" id="A0A6G2CD87"/>
<dbReference type="CDD" id="cd00093">
    <property type="entry name" value="HTH_XRE"/>
    <property type="match status" value="1"/>
</dbReference>
<gene>
    <name evidence="2" type="ORF">GMA64_11035</name>
</gene>
<keyword evidence="1" id="KW-0238">DNA-binding</keyword>
<dbReference type="Gene3D" id="1.10.260.40">
    <property type="entry name" value="lambda repressor-like DNA-binding domains"/>
    <property type="match status" value="1"/>
</dbReference>
<dbReference type="InterPro" id="IPR001387">
    <property type="entry name" value="Cro/C1-type_HTH"/>
</dbReference>
<dbReference type="InterPro" id="IPR010982">
    <property type="entry name" value="Lambda_DNA-bd_dom_sf"/>
</dbReference>
<dbReference type="PROSITE" id="PS50943">
    <property type="entry name" value="HTH_CROC1"/>
    <property type="match status" value="1"/>
</dbReference>
<evidence type="ECO:0000313" key="2">
    <source>
        <dbReference type="EMBL" id="MTL95064.1"/>
    </source>
</evidence>
<accession>A0A6G2CD87</accession>
<dbReference type="RefSeq" id="WP_129821645.1">
    <property type="nucleotide sequence ID" value="NZ_JADPLS010000012.1"/>
</dbReference>
<dbReference type="EMBL" id="WMQV01000029">
    <property type="protein sequence ID" value="MTL95064.1"/>
    <property type="molecule type" value="Genomic_DNA"/>
</dbReference>
<reference evidence="2" key="1">
    <citation type="journal article" date="2019" name="Nat. Med.">
        <title>A library of human gut bacterial isolates paired with longitudinal multiomics data enables mechanistic microbiome research.</title>
        <authorList>
            <person name="Poyet M."/>
            <person name="Groussin M."/>
            <person name="Gibbons S.M."/>
            <person name="Avila-Pacheco J."/>
            <person name="Jiang X."/>
            <person name="Kearney S.M."/>
            <person name="Perrotta A.R."/>
            <person name="Berdy B."/>
            <person name="Zhao S."/>
            <person name="Lieberman T.D."/>
            <person name="Swanson P.K."/>
            <person name="Smith M."/>
            <person name="Roesemann S."/>
            <person name="Alexander J.E."/>
            <person name="Rich S.A."/>
            <person name="Livny J."/>
            <person name="Vlamakis H."/>
            <person name="Clish C."/>
            <person name="Bullock K."/>
            <person name="Deik A."/>
            <person name="Scott J."/>
            <person name="Pierce K.A."/>
            <person name="Xavier R.J."/>
            <person name="Alm E.J."/>
        </authorList>
    </citation>
    <scope>NUCLEOTIDE SEQUENCE</scope>
    <source>
        <strain evidence="2">BIOML-A179</strain>
    </source>
</reference>
<dbReference type="Pfam" id="PF01381">
    <property type="entry name" value="HTH_3"/>
    <property type="match status" value="1"/>
</dbReference>
<comment type="caution">
    <text evidence="2">The sequence shown here is derived from an EMBL/GenBank/DDBJ whole genome shotgun (WGS) entry which is preliminary data.</text>
</comment>
<organism evidence="2">
    <name type="scientific">Turicibacter sanguinis</name>
    <dbReference type="NCBI Taxonomy" id="154288"/>
    <lineage>
        <taxon>Bacteria</taxon>
        <taxon>Bacillati</taxon>
        <taxon>Bacillota</taxon>
        <taxon>Erysipelotrichia</taxon>
        <taxon>Erysipelotrichales</taxon>
        <taxon>Turicibacteraceae</taxon>
        <taxon>Turicibacter</taxon>
    </lineage>
</organism>
<dbReference type="SUPFAM" id="SSF47413">
    <property type="entry name" value="lambda repressor-like DNA-binding domains"/>
    <property type="match status" value="1"/>
</dbReference>
<dbReference type="PANTHER" id="PTHR46558:SF13">
    <property type="entry name" value="HTH-TYPE TRANSCRIPTIONAL REGULATOR IMMR"/>
    <property type="match status" value="1"/>
</dbReference>
<dbReference type="PANTHER" id="PTHR46558">
    <property type="entry name" value="TRACRIPTIONAL REGULATORY PROTEIN-RELATED-RELATED"/>
    <property type="match status" value="1"/>
</dbReference>
<protein>
    <submittedName>
        <fullName evidence="2">Helix-turn-helix domain-containing protein</fullName>
    </submittedName>
</protein>